<accession>A0A7W9W8H9</accession>
<dbReference type="Pfam" id="PF13392">
    <property type="entry name" value="HNH_3"/>
    <property type="match status" value="1"/>
</dbReference>
<evidence type="ECO:0000313" key="2">
    <source>
        <dbReference type="EMBL" id="MBB6052788.1"/>
    </source>
</evidence>
<dbReference type="InterPro" id="IPR003615">
    <property type="entry name" value="HNH_nuc"/>
</dbReference>
<proteinExistence type="predicted"/>
<feature type="domain" description="HNH nuclease" evidence="1">
    <location>
        <begin position="34"/>
        <end position="57"/>
    </location>
</feature>
<reference evidence="2 3" key="1">
    <citation type="submission" date="2020-08" db="EMBL/GenBank/DDBJ databases">
        <title>Genomic Encyclopedia of Type Strains, Phase IV (KMG-IV): sequencing the most valuable type-strain genomes for metagenomic binning, comparative biology and taxonomic classification.</title>
        <authorList>
            <person name="Goeker M."/>
        </authorList>
    </citation>
    <scope>NUCLEOTIDE SEQUENCE [LARGE SCALE GENOMIC DNA]</scope>
    <source>
        <strain evidence="2 3">DSM 23562</strain>
    </source>
</reference>
<dbReference type="Proteomes" id="UP000520814">
    <property type="component" value="Unassembled WGS sequence"/>
</dbReference>
<gene>
    <name evidence="2" type="ORF">HNQ39_004609</name>
</gene>
<comment type="caution">
    <text evidence="2">The sequence shown here is derived from an EMBL/GenBank/DDBJ whole genome shotgun (WGS) entry which is preliminary data.</text>
</comment>
<evidence type="ECO:0000313" key="3">
    <source>
        <dbReference type="Proteomes" id="UP000520814"/>
    </source>
</evidence>
<dbReference type="CDD" id="cd00085">
    <property type="entry name" value="HNHc"/>
    <property type="match status" value="1"/>
</dbReference>
<sequence length="93" mass="10460">MVEVSYHVKRWLKDTYGEKCCQCGWAERNLNTGLIPLHLDHIDGNWRNNRPENLRLLCPNCHALTATYGAQNRGNGRPFIVQKKAVAGDLGAA</sequence>
<keyword evidence="3" id="KW-1185">Reference proteome</keyword>
<dbReference type="AlphaFoldDB" id="A0A7W9W8H9"/>
<evidence type="ECO:0000259" key="1">
    <source>
        <dbReference type="Pfam" id="PF13392"/>
    </source>
</evidence>
<protein>
    <recommendedName>
        <fullName evidence="1">HNH nuclease domain-containing protein</fullName>
    </recommendedName>
</protein>
<name>A0A7W9W8H9_ARMRO</name>
<dbReference type="EMBL" id="JACHGW010000004">
    <property type="protein sequence ID" value="MBB6052788.1"/>
    <property type="molecule type" value="Genomic_DNA"/>
</dbReference>
<organism evidence="2 3">
    <name type="scientific">Armatimonas rosea</name>
    <dbReference type="NCBI Taxonomy" id="685828"/>
    <lineage>
        <taxon>Bacteria</taxon>
        <taxon>Bacillati</taxon>
        <taxon>Armatimonadota</taxon>
        <taxon>Armatimonadia</taxon>
        <taxon>Armatimonadales</taxon>
        <taxon>Armatimonadaceae</taxon>
        <taxon>Armatimonas</taxon>
    </lineage>
</organism>